<evidence type="ECO:0000313" key="2">
    <source>
        <dbReference type="EMBL" id="KAK3950009.1"/>
    </source>
</evidence>
<comment type="caution">
    <text evidence="2">The sequence shown here is derived from an EMBL/GenBank/DDBJ whole genome shotgun (WGS) entry which is preliminary data.</text>
</comment>
<gene>
    <name evidence="2" type="ORF">QBC32DRAFT_25131</name>
</gene>
<dbReference type="EMBL" id="MU859193">
    <property type="protein sequence ID" value="KAK3950009.1"/>
    <property type="molecule type" value="Genomic_DNA"/>
</dbReference>
<dbReference type="Proteomes" id="UP001303222">
    <property type="component" value="Unassembled WGS sequence"/>
</dbReference>
<reference evidence="2" key="1">
    <citation type="journal article" date="2023" name="Mol. Phylogenet. Evol.">
        <title>Genome-scale phylogeny and comparative genomics of the fungal order Sordariales.</title>
        <authorList>
            <person name="Hensen N."/>
            <person name="Bonometti L."/>
            <person name="Westerberg I."/>
            <person name="Brannstrom I.O."/>
            <person name="Guillou S."/>
            <person name="Cros-Aarteil S."/>
            <person name="Calhoun S."/>
            <person name="Haridas S."/>
            <person name="Kuo A."/>
            <person name="Mondo S."/>
            <person name="Pangilinan J."/>
            <person name="Riley R."/>
            <person name="LaButti K."/>
            <person name="Andreopoulos B."/>
            <person name="Lipzen A."/>
            <person name="Chen C."/>
            <person name="Yan M."/>
            <person name="Daum C."/>
            <person name="Ng V."/>
            <person name="Clum A."/>
            <person name="Steindorff A."/>
            <person name="Ohm R.A."/>
            <person name="Martin F."/>
            <person name="Silar P."/>
            <person name="Natvig D.O."/>
            <person name="Lalanne C."/>
            <person name="Gautier V."/>
            <person name="Ament-Velasquez S.L."/>
            <person name="Kruys A."/>
            <person name="Hutchinson M.I."/>
            <person name="Powell A.J."/>
            <person name="Barry K."/>
            <person name="Miller A.N."/>
            <person name="Grigoriev I.V."/>
            <person name="Debuchy R."/>
            <person name="Gladieux P."/>
            <person name="Hiltunen Thoren M."/>
            <person name="Johannesson H."/>
        </authorList>
    </citation>
    <scope>NUCLEOTIDE SEQUENCE</scope>
    <source>
        <strain evidence="2">CBS 626.80</strain>
    </source>
</reference>
<dbReference type="AlphaFoldDB" id="A0AAN6NRZ3"/>
<reference evidence="2" key="2">
    <citation type="submission" date="2023-06" db="EMBL/GenBank/DDBJ databases">
        <authorList>
            <consortium name="Lawrence Berkeley National Laboratory"/>
            <person name="Mondo S.J."/>
            <person name="Hensen N."/>
            <person name="Bonometti L."/>
            <person name="Westerberg I."/>
            <person name="Brannstrom I.O."/>
            <person name="Guillou S."/>
            <person name="Cros-Aarteil S."/>
            <person name="Calhoun S."/>
            <person name="Haridas S."/>
            <person name="Kuo A."/>
            <person name="Pangilinan J."/>
            <person name="Riley R."/>
            <person name="Labutti K."/>
            <person name="Andreopoulos B."/>
            <person name="Lipzen A."/>
            <person name="Chen C."/>
            <person name="Yanf M."/>
            <person name="Daum C."/>
            <person name="Ng V."/>
            <person name="Clum A."/>
            <person name="Steindorff A."/>
            <person name="Ohm R."/>
            <person name="Martin F."/>
            <person name="Silar P."/>
            <person name="Natvig D."/>
            <person name="Lalanne C."/>
            <person name="Gautier V."/>
            <person name="Ament-Velasquez S.L."/>
            <person name="Kruys A."/>
            <person name="Hutchinson M.I."/>
            <person name="Powell A.J."/>
            <person name="Barry K."/>
            <person name="Miller A.N."/>
            <person name="Grigoriev I.V."/>
            <person name="Debuchy R."/>
            <person name="Gladieux P."/>
            <person name="Thoren M.H."/>
            <person name="Johannesson H."/>
        </authorList>
    </citation>
    <scope>NUCLEOTIDE SEQUENCE</scope>
    <source>
        <strain evidence="2">CBS 626.80</strain>
    </source>
</reference>
<proteinExistence type="predicted"/>
<feature type="transmembrane region" description="Helical" evidence="1">
    <location>
        <begin position="21"/>
        <end position="42"/>
    </location>
</feature>
<feature type="transmembrane region" description="Helical" evidence="1">
    <location>
        <begin position="65"/>
        <end position="83"/>
    </location>
</feature>
<name>A0AAN6NRZ3_9PEZI</name>
<keyword evidence="1" id="KW-0472">Membrane</keyword>
<keyword evidence="1" id="KW-1133">Transmembrane helix</keyword>
<keyword evidence="3" id="KW-1185">Reference proteome</keyword>
<organism evidence="2 3">
    <name type="scientific">Pseudoneurospora amorphoporcata</name>
    <dbReference type="NCBI Taxonomy" id="241081"/>
    <lineage>
        <taxon>Eukaryota</taxon>
        <taxon>Fungi</taxon>
        <taxon>Dikarya</taxon>
        <taxon>Ascomycota</taxon>
        <taxon>Pezizomycotina</taxon>
        <taxon>Sordariomycetes</taxon>
        <taxon>Sordariomycetidae</taxon>
        <taxon>Sordariales</taxon>
        <taxon>Sordariaceae</taxon>
        <taxon>Pseudoneurospora</taxon>
    </lineage>
</organism>
<evidence type="ECO:0000256" key="1">
    <source>
        <dbReference type="SAM" id="Phobius"/>
    </source>
</evidence>
<accession>A0AAN6NRZ3</accession>
<protein>
    <submittedName>
        <fullName evidence="2">Uncharacterized protein</fullName>
    </submittedName>
</protein>
<sequence>MVDHTYIDGLPQYRYNRSSSGFVHSTFFSLMLVFLFHGRVFLEASQAYTGLALHPVWKTSTEVGILWHVVVAAFTAATLVNSLRCDHSNRVTQTFQVAERSASCSIWKILARI</sequence>
<evidence type="ECO:0000313" key="3">
    <source>
        <dbReference type="Proteomes" id="UP001303222"/>
    </source>
</evidence>
<keyword evidence="1" id="KW-0812">Transmembrane</keyword>